<dbReference type="InterPro" id="IPR012474">
    <property type="entry name" value="Frigida"/>
</dbReference>
<evidence type="ECO:0000256" key="4">
    <source>
        <dbReference type="ARBA" id="ARBA00023089"/>
    </source>
</evidence>
<dbReference type="Proteomes" id="UP000626092">
    <property type="component" value="Unassembled WGS sequence"/>
</dbReference>
<evidence type="ECO:0000313" key="8">
    <source>
        <dbReference type="EMBL" id="KAF7129217.1"/>
    </source>
</evidence>
<protein>
    <recommendedName>
        <fullName evidence="5">FRIGIDA-like protein</fullName>
    </recommendedName>
</protein>
<dbReference type="AlphaFoldDB" id="A0A834G9T8"/>
<evidence type="ECO:0000256" key="1">
    <source>
        <dbReference type="ARBA" id="ARBA00008956"/>
    </source>
</evidence>
<dbReference type="GO" id="GO:0009908">
    <property type="term" value="P:flower development"/>
    <property type="evidence" value="ECO:0007669"/>
    <property type="project" value="UniProtKB-KW"/>
</dbReference>
<feature type="compositionally biased region" description="Gly residues" evidence="7">
    <location>
        <begin position="464"/>
        <end position="476"/>
    </location>
</feature>
<evidence type="ECO:0000256" key="2">
    <source>
        <dbReference type="ARBA" id="ARBA00022473"/>
    </source>
</evidence>
<keyword evidence="3 5" id="KW-0221">Differentiation</keyword>
<comment type="similarity">
    <text evidence="1 5">Belongs to the Frigida family.</text>
</comment>
<keyword evidence="9" id="KW-1185">Reference proteome</keyword>
<organism evidence="8 9">
    <name type="scientific">Rhododendron simsii</name>
    <name type="common">Sims's rhododendron</name>
    <dbReference type="NCBI Taxonomy" id="118357"/>
    <lineage>
        <taxon>Eukaryota</taxon>
        <taxon>Viridiplantae</taxon>
        <taxon>Streptophyta</taxon>
        <taxon>Embryophyta</taxon>
        <taxon>Tracheophyta</taxon>
        <taxon>Spermatophyta</taxon>
        <taxon>Magnoliopsida</taxon>
        <taxon>eudicotyledons</taxon>
        <taxon>Gunneridae</taxon>
        <taxon>Pentapetalae</taxon>
        <taxon>asterids</taxon>
        <taxon>Ericales</taxon>
        <taxon>Ericaceae</taxon>
        <taxon>Ericoideae</taxon>
        <taxon>Rhodoreae</taxon>
        <taxon>Rhododendron</taxon>
    </lineage>
</organism>
<keyword evidence="2 5" id="KW-0217">Developmental protein</keyword>
<feature type="region of interest" description="Disordered" evidence="7">
    <location>
        <begin position="438"/>
        <end position="496"/>
    </location>
</feature>
<evidence type="ECO:0000256" key="5">
    <source>
        <dbReference type="RuleBase" id="RU364012"/>
    </source>
</evidence>
<proteinExistence type="inferred from homology"/>
<dbReference type="Pfam" id="PF07899">
    <property type="entry name" value="Frigida"/>
    <property type="match status" value="1"/>
</dbReference>
<accession>A0A834G9T8</accession>
<evidence type="ECO:0000313" key="9">
    <source>
        <dbReference type="Proteomes" id="UP000626092"/>
    </source>
</evidence>
<evidence type="ECO:0000256" key="7">
    <source>
        <dbReference type="SAM" id="MobiDB-lite"/>
    </source>
</evidence>
<name>A0A834G9T8_RHOSS</name>
<feature type="compositionally biased region" description="Basic and acidic residues" evidence="7">
    <location>
        <begin position="440"/>
        <end position="449"/>
    </location>
</feature>
<dbReference type="PANTHER" id="PTHR31791">
    <property type="entry name" value="FRIGIDA-LIKE PROTEIN 3-RELATED"/>
    <property type="match status" value="1"/>
</dbReference>
<keyword evidence="6" id="KW-0175">Coiled coil</keyword>
<evidence type="ECO:0000256" key="3">
    <source>
        <dbReference type="ARBA" id="ARBA00022782"/>
    </source>
</evidence>
<comment type="caution">
    <text evidence="8">The sequence shown here is derived from an EMBL/GenBank/DDBJ whole genome shotgun (WGS) entry which is preliminary data.</text>
</comment>
<gene>
    <name evidence="8" type="ORF">RHSIM_Rhsim10G0105200</name>
</gene>
<dbReference type="PANTHER" id="PTHR31791:SF41">
    <property type="entry name" value="FRIGIDA-LIKE PROTEIN"/>
    <property type="match status" value="1"/>
</dbReference>
<dbReference type="GO" id="GO:0030154">
    <property type="term" value="P:cell differentiation"/>
    <property type="evidence" value="ECO:0007669"/>
    <property type="project" value="UniProtKB-KW"/>
</dbReference>
<dbReference type="OrthoDB" id="1930990at2759"/>
<reference evidence="8" key="1">
    <citation type="submission" date="2019-11" db="EMBL/GenBank/DDBJ databases">
        <authorList>
            <person name="Liu Y."/>
            <person name="Hou J."/>
            <person name="Li T.-Q."/>
            <person name="Guan C.-H."/>
            <person name="Wu X."/>
            <person name="Wu H.-Z."/>
            <person name="Ling F."/>
            <person name="Zhang R."/>
            <person name="Shi X.-G."/>
            <person name="Ren J.-P."/>
            <person name="Chen E.-F."/>
            <person name="Sun J.-M."/>
        </authorList>
    </citation>
    <scope>NUCLEOTIDE SEQUENCE</scope>
    <source>
        <strain evidence="8">Adult_tree_wgs_1</strain>
        <tissue evidence="8">Leaves</tissue>
    </source>
</reference>
<evidence type="ECO:0000256" key="6">
    <source>
        <dbReference type="SAM" id="Coils"/>
    </source>
</evidence>
<sequence length="574" mass="63168">MADKDQVVGIETIAPLIEQLGKAFLELEAHNAVSEDNVQWSEIEEYFRHLETSIKKKFEELELKEKELKEKESGTNAFLAERESVVAAKEQDLLDRIQELKDAAVAAIAEALAKYQPQLSEAIDGDYKETKVSSSLDDTNTLLIDAPEEYSPIKAGENAEGDEVVEPRPELTQLCEQMDAKGLLSYTLENKNDIKTLRAELSVALESATEPGKLVLASLEGFYPPTQEGDKNDDDALQGMRQSCIMFMEAMATLLARADDNVLSPEIKQQAKAIADEWKPKLAAANGNSLEAEAFLQLLATFRIVSEFDEEQLCKLVLLAVAHQRRGPELCRSLGLTDQMPGFVEELVQSGRQIDAVHFAHAFKLTESFPLVPLLKTYLKDLRRNSQGKPGGGGTGAMNEANAQELAALKAVICCVRDYNLEAEYPLDPLQKRVAQLENLRPDKRRPVESVKPQQYKKPRANGGRFGSRAPGGGRSGAPPAAAAGGGGRQVPPIYGERTTLYPGITERYPPAVPTAYDYENPSQSPYAQQAYDQRPYYYPQDDQRVASSTYAAAPSSYGSYAGSGVQPSHQQYM</sequence>
<dbReference type="EMBL" id="WJXA01000010">
    <property type="protein sequence ID" value="KAF7129217.1"/>
    <property type="molecule type" value="Genomic_DNA"/>
</dbReference>
<feature type="coiled-coil region" evidence="6">
    <location>
        <begin position="51"/>
        <end position="110"/>
    </location>
</feature>
<keyword evidence="4 5" id="KW-0287">Flowering</keyword>